<organism evidence="2 3">
    <name type="scientific">Ganoderma sinense ZZ0214-1</name>
    <dbReference type="NCBI Taxonomy" id="1077348"/>
    <lineage>
        <taxon>Eukaryota</taxon>
        <taxon>Fungi</taxon>
        <taxon>Dikarya</taxon>
        <taxon>Basidiomycota</taxon>
        <taxon>Agaricomycotina</taxon>
        <taxon>Agaricomycetes</taxon>
        <taxon>Polyporales</taxon>
        <taxon>Polyporaceae</taxon>
        <taxon>Ganoderma</taxon>
    </lineage>
</organism>
<evidence type="ECO:0000313" key="2">
    <source>
        <dbReference type="EMBL" id="PIL33678.1"/>
    </source>
</evidence>
<keyword evidence="3" id="KW-1185">Reference proteome</keyword>
<comment type="caution">
    <text evidence="2">The sequence shown here is derived from an EMBL/GenBank/DDBJ whole genome shotgun (WGS) entry which is preliminary data.</text>
</comment>
<dbReference type="STRING" id="1077348.A0A2G8SJE9"/>
<sequence>MPEPALPIPRPQAAADDSAPTPDYAFLLRDGPQMPHPRRDPKCERCTDPDIKPWSFNPAKKSYRRGDILQIQESVHTPIDALFTSVKKTLPGTAQSASSVRSYLNSDRKPRPGVAMESRPTTTMTNEQTYTCLMATYRGIYAFAHLPPVLKHFCVPISPHYEIEKDGTHLHTSPEWQRPHAWLIACACVSMKLVVGRWEWKDETETRRPEFSFRFYKKMFKDLDQIRAQKWDEWWQRAQEKGYLEARYMEYQAFKRQIKEANEQVK</sequence>
<name>A0A2G8SJE9_9APHY</name>
<gene>
    <name evidence="2" type="ORF">GSI_04302</name>
</gene>
<dbReference type="Proteomes" id="UP000230002">
    <property type="component" value="Unassembled WGS sequence"/>
</dbReference>
<protein>
    <submittedName>
        <fullName evidence="2">Uncharacterized protein</fullName>
    </submittedName>
</protein>
<evidence type="ECO:0000313" key="3">
    <source>
        <dbReference type="Proteomes" id="UP000230002"/>
    </source>
</evidence>
<dbReference type="AlphaFoldDB" id="A0A2G8SJE9"/>
<feature type="region of interest" description="Disordered" evidence="1">
    <location>
        <begin position="97"/>
        <end position="122"/>
    </location>
</feature>
<dbReference type="OrthoDB" id="2754335at2759"/>
<evidence type="ECO:0000256" key="1">
    <source>
        <dbReference type="SAM" id="MobiDB-lite"/>
    </source>
</evidence>
<accession>A0A2G8SJE9</accession>
<proteinExistence type="predicted"/>
<dbReference type="EMBL" id="AYKW01000007">
    <property type="protein sequence ID" value="PIL33678.1"/>
    <property type="molecule type" value="Genomic_DNA"/>
</dbReference>
<feature type="region of interest" description="Disordered" evidence="1">
    <location>
        <begin position="1"/>
        <end position="23"/>
    </location>
</feature>
<reference evidence="2 3" key="1">
    <citation type="journal article" date="2015" name="Sci. Rep.">
        <title>Chromosome-level genome map provides insights into diverse defense mechanisms in the medicinal fungus Ganoderma sinense.</title>
        <authorList>
            <person name="Zhu Y."/>
            <person name="Xu J."/>
            <person name="Sun C."/>
            <person name="Zhou S."/>
            <person name="Xu H."/>
            <person name="Nelson D.R."/>
            <person name="Qian J."/>
            <person name="Song J."/>
            <person name="Luo H."/>
            <person name="Xiang L."/>
            <person name="Li Y."/>
            <person name="Xu Z."/>
            <person name="Ji A."/>
            <person name="Wang L."/>
            <person name="Lu S."/>
            <person name="Hayward A."/>
            <person name="Sun W."/>
            <person name="Li X."/>
            <person name="Schwartz D.C."/>
            <person name="Wang Y."/>
            <person name="Chen S."/>
        </authorList>
    </citation>
    <scope>NUCLEOTIDE SEQUENCE [LARGE SCALE GENOMIC DNA]</scope>
    <source>
        <strain evidence="2 3">ZZ0214-1</strain>
    </source>
</reference>
<feature type="compositionally biased region" description="Pro residues" evidence="1">
    <location>
        <begin position="1"/>
        <end position="10"/>
    </location>
</feature>